<dbReference type="SMART" id="SM01256">
    <property type="entry name" value="KNOX2"/>
    <property type="match status" value="2"/>
</dbReference>
<dbReference type="Gene3D" id="1.10.10.60">
    <property type="entry name" value="Homeodomain-like"/>
    <property type="match status" value="1"/>
</dbReference>
<evidence type="ECO:0000313" key="11">
    <source>
        <dbReference type="Proteomes" id="UP000026960"/>
    </source>
</evidence>
<evidence type="ECO:0000256" key="6">
    <source>
        <dbReference type="PROSITE-ProRule" id="PRU00559"/>
    </source>
</evidence>
<evidence type="ECO:0000259" key="9">
    <source>
        <dbReference type="PROSITE" id="PS51213"/>
    </source>
</evidence>
<organism evidence="10">
    <name type="scientific">Oryza barthii</name>
    <dbReference type="NCBI Taxonomy" id="65489"/>
    <lineage>
        <taxon>Eukaryota</taxon>
        <taxon>Viridiplantae</taxon>
        <taxon>Streptophyta</taxon>
        <taxon>Embryophyta</taxon>
        <taxon>Tracheophyta</taxon>
        <taxon>Spermatophyta</taxon>
        <taxon>Magnoliopsida</taxon>
        <taxon>Liliopsida</taxon>
        <taxon>Poales</taxon>
        <taxon>Poaceae</taxon>
        <taxon>BOP clade</taxon>
        <taxon>Oryzoideae</taxon>
        <taxon>Oryzeae</taxon>
        <taxon>Oryzinae</taxon>
        <taxon>Oryza</taxon>
    </lineage>
</organism>
<protein>
    <recommendedName>
        <fullName evidence="12">Homeobox domain-containing protein</fullName>
    </recommendedName>
</protein>
<dbReference type="PANTHER" id="PTHR11850">
    <property type="entry name" value="HOMEOBOX PROTEIN TRANSCRIPTION FACTORS"/>
    <property type="match status" value="1"/>
</dbReference>
<evidence type="ECO:0000256" key="4">
    <source>
        <dbReference type="ARBA" id="ARBA00023242"/>
    </source>
</evidence>
<dbReference type="SMART" id="SM00389">
    <property type="entry name" value="HOX"/>
    <property type="match status" value="1"/>
</dbReference>
<evidence type="ECO:0000259" key="8">
    <source>
        <dbReference type="PROSITE" id="PS50071"/>
    </source>
</evidence>
<feature type="domain" description="Homeobox" evidence="8">
    <location>
        <begin position="399"/>
        <end position="462"/>
    </location>
</feature>
<dbReference type="Pfam" id="PF03790">
    <property type="entry name" value="KNOX1"/>
    <property type="match status" value="2"/>
</dbReference>
<dbReference type="Gramene" id="OBART07G01880.2">
    <property type="protein sequence ID" value="OBART07G01880.2"/>
    <property type="gene ID" value="OBART07G01880"/>
</dbReference>
<evidence type="ECO:0000256" key="1">
    <source>
        <dbReference type="ARBA" id="ARBA00004123"/>
    </source>
</evidence>
<dbReference type="HOGENOM" id="CLU_441723_0_0_1"/>
<dbReference type="InterPro" id="IPR017970">
    <property type="entry name" value="Homeobox_CS"/>
</dbReference>
<comment type="subcellular location">
    <subcellularLocation>
        <location evidence="1 5">Nucleus</location>
    </subcellularLocation>
</comment>
<feature type="region of interest" description="Disordered" evidence="7">
    <location>
        <begin position="115"/>
        <end position="147"/>
    </location>
</feature>
<dbReference type="SUPFAM" id="SSF46689">
    <property type="entry name" value="Homeodomain-like"/>
    <property type="match status" value="1"/>
</dbReference>
<dbReference type="PROSITE" id="PS00027">
    <property type="entry name" value="HOMEOBOX_1"/>
    <property type="match status" value="1"/>
</dbReference>
<keyword evidence="2 5" id="KW-0238">DNA-binding</keyword>
<evidence type="ECO:0000256" key="5">
    <source>
        <dbReference type="PROSITE-ProRule" id="PRU00108"/>
    </source>
</evidence>
<proteinExistence type="inferred from homology"/>
<dbReference type="Pfam" id="PF03791">
    <property type="entry name" value="KNOX2"/>
    <property type="match status" value="2"/>
</dbReference>
<name>A0A0D3GLW4_9ORYZ</name>
<keyword evidence="11" id="KW-1185">Reference proteome</keyword>
<dbReference type="EnsemblPlants" id="OBART07G01880.2">
    <property type="protein sequence ID" value="OBART07G01880.2"/>
    <property type="gene ID" value="OBART07G01880"/>
</dbReference>
<feature type="compositionally biased region" description="Basic residues" evidence="7">
    <location>
        <begin position="200"/>
        <end position="215"/>
    </location>
</feature>
<feature type="compositionally biased region" description="Basic and acidic residues" evidence="7">
    <location>
        <begin position="361"/>
        <end position="376"/>
    </location>
</feature>
<comment type="similarity">
    <text evidence="6">Belongs to the TALE/KNOX homeobox family.</text>
</comment>
<feature type="region of interest" description="Disordered" evidence="7">
    <location>
        <begin position="350"/>
        <end position="376"/>
    </location>
</feature>
<dbReference type="Pfam" id="PF03789">
    <property type="entry name" value="ELK"/>
    <property type="match status" value="1"/>
</dbReference>
<dbReference type="PROSITE" id="PS51213">
    <property type="entry name" value="ELK"/>
    <property type="match status" value="1"/>
</dbReference>
<dbReference type="GO" id="GO:0000981">
    <property type="term" value="F:DNA-binding transcription factor activity, RNA polymerase II-specific"/>
    <property type="evidence" value="ECO:0007669"/>
    <property type="project" value="InterPro"/>
</dbReference>
<dbReference type="AlphaFoldDB" id="A0A0D3GLW4"/>
<feature type="domain" description="ELK" evidence="9">
    <location>
        <begin position="379"/>
        <end position="399"/>
    </location>
</feature>
<dbReference type="InterPro" id="IPR050224">
    <property type="entry name" value="TALE_homeobox"/>
</dbReference>
<evidence type="ECO:0000256" key="7">
    <source>
        <dbReference type="SAM" id="MobiDB-lite"/>
    </source>
</evidence>
<dbReference type="InterPro" id="IPR005541">
    <property type="entry name" value="KNOX2"/>
</dbReference>
<dbReference type="CDD" id="cd00086">
    <property type="entry name" value="homeodomain"/>
    <property type="match status" value="1"/>
</dbReference>
<dbReference type="InterPro" id="IPR009057">
    <property type="entry name" value="Homeodomain-like_sf"/>
</dbReference>
<evidence type="ECO:0008006" key="12">
    <source>
        <dbReference type="Google" id="ProtNLM"/>
    </source>
</evidence>
<dbReference type="Proteomes" id="UP000026960">
    <property type="component" value="Chromosome 7"/>
</dbReference>
<reference evidence="10" key="1">
    <citation type="journal article" date="2009" name="Rice">
        <title>De Novo Next Generation Sequencing of Plant Genomes.</title>
        <authorList>
            <person name="Rounsley S."/>
            <person name="Marri P.R."/>
            <person name="Yu Y."/>
            <person name="He R."/>
            <person name="Sisneros N."/>
            <person name="Goicoechea J.L."/>
            <person name="Lee S.J."/>
            <person name="Angelova A."/>
            <person name="Kudrna D."/>
            <person name="Luo M."/>
            <person name="Affourtit J."/>
            <person name="Desany B."/>
            <person name="Knight J."/>
            <person name="Niazi F."/>
            <person name="Egholm M."/>
            <person name="Wing R.A."/>
        </authorList>
    </citation>
    <scope>NUCLEOTIDE SEQUENCE [LARGE SCALE GENOMIC DNA]</scope>
    <source>
        <strain evidence="10">cv. IRGC 105608</strain>
    </source>
</reference>
<dbReference type="GO" id="GO:0003677">
    <property type="term" value="F:DNA binding"/>
    <property type="evidence" value="ECO:0007669"/>
    <property type="project" value="UniProtKB-UniRule"/>
</dbReference>
<evidence type="ECO:0000256" key="2">
    <source>
        <dbReference type="ARBA" id="ARBA00023125"/>
    </source>
</evidence>
<accession>A0A0D3GLW4</accession>
<dbReference type="GO" id="GO:0005634">
    <property type="term" value="C:nucleus"/>
    <property type="evidence" value="ECO:0007669"/>
    <property type="project" value="UniProtKB-SubCell"/>
</dbReference>
<feature type="DNA-binding region" description="Homeobox; TALE-type" evidence="5">
    <location>
        <begin position="400"/>
        <end position="463"/>
    </location>
</feature>
<dbReference type="PROSITE" id="PS50071">
    <property type="entry name" value="HOMEOBOX_2"/>
    <property type="match status" value="1"/>
</dbReference>
<evidence type="ECO:0000256" key="3">
    <source>
        <dbReference type="ARBA" id="ARBA00023155"/>
    </source>
</evidence>
<dbReference type="InterPro" id="IPR005540">
    <property type="entry name" value="KNOX1"/>
</dbReference>
<keyword evidence="4 5" id="KW-0539">Nucleus</keyword>
<dbReference type="SMART" id="SM01188">
    <property type="entry name" value="ELK"/>
    <property type="match status" value="1"/>
</dbReference>
<dbReference type="FunFam" id="1.10.10.60:FF:000076">
    <property type="entry name" value="Homeobox protein knotted-1-like 2"/>
    <property type="match status" value="1"/>
</dbReference>
<feature type="region of interest" description="Disordered" evidence="7">
    <location>
        <begin position="192"/>
        <end position="222"/>
    </location>
</feature>
<dbReference type="InterPro" id="IPR008422">
    <property type="entry name" value="KN_HD"/>
</dbReference>
<dbReference type="SMART" id="SM01255">
    <property type="entry name" value="KNOX1"/>
    <property type="match status" value="2"/>
</dbReference>
<dbReference type="InterPro" id="IPR001356">
    <property type="entry name" value="HD"/>
</dbReference>
<keyword evidence="3 5" id="KW-0371">Homeobox</keyword>
<evidence type="ECO:0000313" key="10">
    <source>
        <dbReference type="EnsemblPlants" id="OBART07G01880.2"/>
    </source>
</evidence>
<dbReference type="InterPro" id="IPR005539">
    <property type="entry name" value="ELK_dom"/>
</dbReference>
<sequence length="498" mass="54019">MAHPQYSALLAAYLDCQKVGAPPEVLERLTATAAKLDARPPGRHDARDPELDQFMEAYCNMLAKYREELTRPIDEAMEFLKRVESQLDTIAGGAHGGSGGGAGSARLLLADGKSECVGSSEDDMDPTRQLELQEEEERESLAARSFGNLGGGGAGGSGKAAASSFLQLPLSTAAAATAYYGTPLALHQAAAAAGPSQYHGHGHPHHGGGHHHSKHGGAGGGEISAAEAESIKAKIMAHPQYSALLAAYLDCQKVGAPPEVLERLTATAAKLDARPPGRHDARDPELDQFMEAYCNMLAKYREELTRPIDEAMEFLKRVESQLDTIAGGAHGGSGGGAGSARLLLADGKSECVGSSEDDMDPSGRENEPPEIDPRAEDKELKFQLLKKYSGYLSSLRQEFSKKKKKGKLPKEARQKLLHWWELHYKWPYPSETEKIALAESTGLDQKQINNWFINQRKRHWKPSEDMPFVMMEGFHPQNAAALYMDGPFMADGMYRLGS</sequence>
<reference evidence="10" key="2">
    <citation type="submission" date="2015-03" db="UniProtKB">
        <authorList>
            <consortium name="EnsemblPlants"/>
        </authorList>
    </citation>
    <scope>IDENTIFICATION</scope>
</reference>
<dbReference type="Pfam" id="PF05920">
    <property type="entry name" value="Homeobox_KN"/>
    <property type="match status" value="1"/>
</dbReference>